<dbReference type="RefSeq" id="WP_155701702.1">
    <property type="nucleotide sequence ID" value="NZ_CP034235.1"/>
</dbReference>
<gene>
    <name evidence="3" type="ORF">EHS13_17980</name>
</gene>
<proteinExistence type="predicted"/>
<accession>A0A6B8RK36</accession>
<dbReference type="InterPro" id="IPR025028">
    <property type="entry name" value="DUF3951"/>
</dbReference>
<evidence type="ECO:0000256" key="2">
    <source>
        <dbReference type="SAM" id="Phobius"/>
    </source>
</evidence>
<dbReference type="AlphaFoldDB" id="A0A6B8RK36"/>
<evidence type="ECO:0000256" key="1">
    <source>
        <dbReference type="SAM" id="MobiDB-lite"/>
    </source>
</evidence>
<feature type="transmembrane region" description="Helical" evidence="2">
    <location>
        <begin position="6"/>
        <end position="27"/>
    </location>
</feature>
<evidence type="ECO:0000313" key="3">
    <source>
        <dbReference type="EMBL" id="QGQ96630.1"/>
    </source>
</evidence>
<protein>
    <submittedName>
        <fullName evidence="3">DUF3951 domain-containing protein</fullName>
    </submittedName>
</protein>
<reference evidence="4" key="1">
    <citation type="submission" date="2018-11" db="EMBL/GenBank/DDBJ databases">
        <title>Complete genome sequence of Paenibacillus sp. ML311-T8.</title>
        <authorList>
            <person name="Nam Y.-D."/>
            <person name="Kang J."/>
            <person name="Chung W.-H."/>
            <person name="Park Y.S."/>
        </authorList>
    </citation>
    <scope>NUCLEOTIDE SEQUENCE [LARGE SCALE GENOMIC DNA]</scope>
    <source>
        <strain evidence="4">ML311-T8</strain>
    </source>
</reference>
<feature type="region of interest" description="Disordered" evidence="1">
    <location>
        <begin position="53"/>
        <end position="86"/>
    </location>
</feature>
<keyword evidence="2" id="KW-0812">Transmembrane</keyword>
<dbReference type="OrthoDB" id="2476430at2"/>
<sequence length="86" mass="10018">MDFSFYVILSLIGPIFILLGIVVYKMLKQKELPSSNYTPFDYIMGQAPVEFHEDKQEKEVEDDQGDDIDKNLRQKSYNSLPDLDLK</sequence>
<name>A0A6B8RK36_9BACL</name>
<dbReference type="EMBL" id="CP034235">
    <property type="protein sequence ID" value="QGQ96630.1"/>
    <property type="molecule type" value="Genomic_DNA"/>
</dbReference>
<dbReference type="Proteomes" id="UP000426246">
    <property type="component" value="Chromosome"/>
</dbReference>
<keyword evidence="2" id="KW-0472">Membrane</keyword>
<keyword evidence="2" id="KW-1133">Transmembrane helix</keyword>
<keyword evidence="4" id="KW-1185">Reference proteome</keyword>
<dbReference type="KEGG" id="ppsc:EHS13_17980"/>
<organism evidence="3 4">
    <name type="scientific">Paenibacillus psychroresistens</name>
    <dbReference type="NCBI Taxonomy" id="1778678"/>
    <lineage>
        <taxon>Bacteria</taxon>
        <taxon>Bacillati</taxon>
        <taxon>Bacillota</taxon>
        <taxon>Bacilli</taxon>
        <taxon>Bacillales</taxon>
        <taxon>Paenibacillaceae</taxon>
        <taxon>Paenibacillus</taxon>
    </lineage>
</organism>
<dbReference type="Pfam" id="PF13131">
    <property type="entry name" value="DUF3951"/>
    <property type="match status" value="1"/>
</dbReference>
<evidence type="ECO:0000313" key="4">
    <source>
        <dbReference type="Proteomes" id="UP000426246"/>
    </source>
</evidence>